<dbReference type="InterPro" id="IPR037923">
    <property type="entry name" value="HTH-like"/>
</dbReference>
<dbReference type="SMART" id="SM00342">
    <property type="entry name" value="HTH_ARAC"/>
    <property type="match status" value="1"/>
</dbReference>
<evidence type="ECO:0000259" key="4">
    <source>
        <dbReference type="PROSITE" id="PS01124"/>
    </source>
</evidence>
<evidence type="ECO:0000313" key="6">
    <source>
        <dbReference type="Proteomes" id="UP001219956"/>
    </source>
</evidence>
<reference evidence="5 6" key="1">
    <citation type="submission" date="2023-01" db="EMBL/GenBank/DDBJ databases">
        <title>Novel species of the genus Vogesella isolated from rivers.</title>
        <authorList>
            <person name="Lu H."/>
        </authorList>
    </citation>
    <scope>NUCLEOTIDE SEQUENCE [LARGE SCALE GENOMIC DNA]</scope>
    <source>
        <strain evidence="5 6">DC21W</strain>
    </source>
</reference>
<evidence type="ECO:0000256" key="2">
    <source>
        <dbReference type="ARBA" id="ARBA00023125"/>
    </source>
</evidence>
<protein>
    <submittedName>
        <fullName evidence="5">AraC family transcriptional regulator</fullName>
    </submittedName>
</protein>
<dbReference type="RefSeq" id="WP_272750738.1">
    <property type="nucleotide sequence ID" value="NZ_JAQQLF010000004.1"/>
</dbReference>
<proteinExistence type="predicted"/>
<dbReference type="InterPro" id="IPR018060">
    <property type="entry name" value="HTH_AraC"/>
</dbReference>
<evidence type="ECO:0000256" key="1">
    <source>
        <dbReference type="ARBA" id="ARBA00023015"/>
    </source>
</evidence>
<gene>
    <name evidence="5" type="ORF">PQU95_03655</name>
</gene>
<dbReference type="PANTHER" id="PTHR46796:SF2">
    <property type="entry name" value="TRANSCRIPTIONAL REGULATORY PROTEIN"/>
    <property type="match status" value="1"/>
</dbReference>
<dbReference type="Proteomes" id="UP001219956">
    <property type="component" value="Unassembled WGS sequence"/>
</dbReference>
<dbReference type="InterPro" id="IPR003313">
    <property type="entry name" value="AraC-bd"/>
</dbReference>
<keyword evidence="2" id="KW-0238">DNA-binding</keyword>
<dbReference type="EMBL" id="JAQQLF010000004">
    <property type="protein sequence ID" value="MDC7716317.1"/>
    <property type="molecule type" value="Genomic_DNA"/>
</dbReference>
<organism evidence="5 6">
    <name type="scientific">Vogesella aquatica</name>
    <dbReference type="NCBI Taxonomy" id="2984206"/>
    <lineage>
        <taxon>Bacteria</taxon>
        <taxon>Pseudomonadati</taxon>
        <taxon>Pseudomonadota</taxon>
        <taxon>Betaproteobacteria</taxon>
        <taxon>Neisseriales</taxon>
        <taxon>Chromobacteriaceae</taxon>
        <taxon>Vogesella</taxon>
    </lineage>
</organism>
<dbReference type="InterPro" id="IPR050204">
    <property type="entry name" value="AraC_XylS_family_regulators"/>
</dbReference>
<dbReference type="Pfam" id="PF02311">
    <property type="entry name" value="AraC_binding"/>
    <property type="match status" value="1"/>
</dbReference>
<dbReference type="Pfam" id="PF12833">
    <property type="entry name" value="HTH_18"/>
    <property type="match status" value="1"/>
</dbReference>
<evidence type="ECO:0000256" key="3">
    <source>
        <dbReference type="ARBA" id="ARBA00023163"/>
    </source>
</evidence>
<dbReference type="SUPFAM" id="SSF51215">
    <property type="entry name" value="Regulatory protein AraC"/>
    <property type="match status" value="1"/>
</dbReference>
<keyword evidence="3" id="KW-0804">Transcription</keyword>
<keyword evidence="1" id="KW-0805">Transcription regulation</keyword>
<dbReference type="SUPFAM" id="SSF46689">
    <property type="entry name" value="Homeodomain-like"/>
    <property type="match status" value="2"/>
</dbReference>
<dbReference type="InterPro" id="IPR009057">
    <property type="entry name" value="Homeodomain-like_sf"/>
</dbReference>
<accession>A0ABT5IUS4</accession>
<dbReference type="PROSITE" id="PS01124">
    <property type="entry name" value="HTH_ARAC_FAMILY_2"/>
    <property type="match status" value="1"/>
</dbReference>
<sequence>MTAARPEHARFFRADDIAPLELLDAFYTRQVFAPHFHEEYVVNTLHWGAQSYHWRGGTHVAGPGALILINPGEVHTGRSAHDAGWGYHGYYPSAQLIQGLASQMAGRPVSPFFRDTVVYDPELWQRLWQLQPLLRDSHDRLLRESVQQGIFADVLTRHMGVREAALPDAAPALQRVRSLLADRLADNLSLQLLADEAGLSPWHLNRRFRQQFGLPPVAWRNQLRVARARSLLAQGMAPAQVAAQLGFADQPQLTRAFRAALGITPGAYQRTVRGR</sequence>
<keyword evidence="6" id="KW-1185">Reference proteome</keyword>
<comment type="caution">
    <text evidence="5">The sequence shown here is derived from an EMBL/GenBank/DDBJ whole genome shotgun (WGS) entry which is preliminary data.</text>
</comment>
<feature type="domain" description="HTH araC/xylS-type" evidence="4">
    <location>
        <begin position="174"/>
        <end position="271"/>
    </location>
</feature>
<dbReference type="PANTHER" id="PTHR46796">
    <property type="entry name" value="HTH-TYPE TRANSCRIPTIONAL ACTIVATOR RHAS-RELATED"/>
    <property type="match status" value="1"/>
</dbReference>
<name>A0ABT5IUS4_9NEIS</name>
<dbReference type="Gene3D" id="1.10.10.60">
    <property type="entry name" value="Homeodomain-like"/>
    <property type="match status" value="1"/>
</dbReference>
<evidence type="ECO:0000313" key="5">
    <source>
        <dbReference type="EMBL" id="MDC7716317.1"/>
    </source>
</evidence>